<feature type="non-terminal residue" evidence="4">
    <location>
        <position position="1"/>
    </location>
</feature>
<dbReference type="Pfam" id="PF00435">
    <property type="entry name" value="Spectrin"/>
    <property type="match status" value="5"/>
</dbReference>
<gene>
    <name evidence="4" type="ORF">SK128_001326</name>
</gene>
<dbReference type="PANTHER" id="PTHR11915">
    <property type="entry name" value="SPECTRIN/FILAMIN RELATED CYTOSKELETAL PROTEIN"/>
    <property type="match status" value="1"/>
</dbReference>
<dbReference type="FunFam" id="1.20.58.60:FF:000075">
    <property type="entry name" value="utrophin isoform X1"/>
    <property type="match status" value="1"/>
</dbReference>
<dbReference type="PROSITE" id="PS50021">
    <property type="entry name" value="CH"/>
    <property type="match status" value="2"/>
</dbReference>
<dbReference type="SUPFAM" id="SSF47576">
    <property type="entry name" value="Calponin-homology domain, CH-domain"/>
    <property type="match status" value="1"/>
</dbReference>
<keyword evidence="1" id="KW-0677">Repeat</keyword>
<feature type="coiled-coil region" evidence="2">
    <location>
        <begin position="362"/>
        <end position="392"/>
    </location>
</feature>
<feature type="coiled-coil region" evidence="2">
    <location>
        <begin position="642"/>
        <end position="669"/>
    </location>
</feature>
<dbReference type="CDD" id="cd00176">
    <property type="entry name" value="SPEC"/>
    <property type="match status" value="4"/>
</dbReference>
<accession>A0AAN9AE55</accession>
<comment type="caution">
    <text evidence="4">The sequence shown here is derived from an EMBL/GenBank/DDBJ whole genome shotgun (WGS) entry which is preliminary data.</text>
</comment>
<dbReference type="SMART" id="SM00033">
    <property type="entry name" value="CH"/>
    <property type="match status" value="1"/>
</dbReference>
<feature type="domain" description="Calponin-homology (CH)" evidence="3">
    <location>
        <begin position="72"/>
        <end position="177"/>
    </location>
</feature>
<proteinExistence type="predicted"/>
<reference evidence="4 5" key="1">
    <citation type="submission" date="2023-11" db="EMBL/GenBank/DDBJ databases">
        <title>Halocaridina rubra genome assembly.</title>
        <authorList>
            <person name="Smith C."/>
        </authorList>
    </citation>
    <scope>NUCLEOTIDE SEQUENCE [LARGE SCALE GENOMIC DNA]</scope>
    <source>
        <strain evidence="4">EP-1</strain>
        <tissue evidence="4">Whole</tissue>
    </source>
</reference>
<dbReference type="SUPFAM" id="SSF46966">
    <property type="entry name" value="Spectrin repeat"/>
    <property type="match status" value="9"/>
</dbReference>
<dbReference type="InterPro" id="IPR002017">
    <property type="entry name" value="Spectrin_repeat"/>
</dbReference>
<evidence type="ECO:0000313" key="5">
    <source>
        <dbReference type="Proteomes" id="UP001381693"/>
    </source>
</evidence>
<dbReference type="Proteomes" id="UP001381693">
    <property type="component" value="Unassembled WGS sequence"/>
</dbReference>
<keyword evidence="2" id="KW-0175">Coiled coil</keyword>
<evidence type="ECO:0000259" key="3">
    <source>
        <dbReference type="PROSITE" id="PS50021"/>
    </source>
</evidence>
<sequence length="1318" mass="149261">KREKGRMRVHHLNNVSRALAILEQHNVKLVNISNEHIVDGSAKLTLGLVWAIILHWQVQGVLKDVMSDLQQTNLEKTLLAWCRQTTKGYHGVDVHNFTTSWTDGLAFNALIHSHRPQLFDWTVVARKHPYARLENAFRVANEHFSIERLLDPEDVNSQVPDKKSIMMYVMCLFQALPHASFTMDSLDISVQSDSSFSIEASSDDAPGSAKKSRPLSNVSIGLGEYQHTLEEVLTWLLGAEDRLAAMPPIAETTDEVKDQFHELEELMLELTSKQGGIGDVLGEGSRLLREGVMEEEEEDEVRVQMKLLNTRWEELRIKAMDRQSKLHEKLMILQQRQLESLRRWLTDTEDRIANMSQVGPTLEALEQQIEAHQALQSDLEKEQTNINSLSNMVVVVDEASSDTVYSTLEDELNALGERWAHICKWAESRWETLQTLVVYWQPLSQGMTKLSQWISEKETLLRQVESNPSTEQEHILKQASMLQVLQAEMEMQQRCFEHIQEQSGKVVDHLPEDSPIRETIAVDIENIQDRLDCLVSIVDAQTQRLAANGIDITKVVVPGNNEDVVSSSTTTISHEGSTVVTKIITTKVVTTETVEVEGSGIKRQKLEGGSQEDFTVALHQLGGWMDSIEEKIKPRPLEELTLEQLMLLIQQLESEMECQKDEYQKVVSLGQSAISETSTIGESSQESESQVAAITVRWEALLEILIEIKTRVTYMTQRAKIEADLGNLDTEYRSICEWCENAQSIARDDPNARTLQVEECQSKLDAMKGQESEIKSLKSGVEGLEEKWSQESQHVIEQIQTFVTNWEILLQRLVEYKESLSAQPVEVSPATVEVAQVSETPVTNPPPESLLKAVEASREWLRSLETAIASKCSVTSLPEMQDVLMKLKDLSQKVETEKGNMAYINDACKAIQNEGNVEIVDSVTKLNNQWDATTQDLETQLKRIETMIEKQKQYTDEINGLKSWLAEVDVFLQAEEAALGDIETLEAQLEQSNALQDDIATLQNNFSNISTTGSQLMEQGNKELKELIEGQLEELTSRWDIVTDQARVQNKSLKEALAKSQKVHADIEKLNAWLEGVEKRIPSSLTTDKEEELNAAIETFSRLREDISKHSEDFRSLNNIGDEMLQLDSAATHEELARQFTQLNGRWTDVVSQIDSKYKMLTTAAHQYEDFKKYCAQEKDWLDQLQAGLEKSTKSAADAEEISEALDELEIFLHSHNEQRLEQIRNLAECLAQEGCLSDAVQKATQNFTERFNTLNAQATEQQSGLEGRVQEAQAWEREYISVLDYLAQCDLLLTQAIADPELHVDHGQVNKYLILFC</sequence>
<protein>
    <recommendedName>
        <fullName evidence="3">Calponin-homology (CH) domain-containing protein</fullName>
    </recommendedName>
</protein>
<dbReference type="Pfam" id="PF00307">
    <property type="entry name" value="CH"/>
    <property type="match status" value="2"/>
</dbReference>
<evidence type="ECO:0000256" key="2">
    <source>
        <dbReference type="SAM" id="Coils"/>
    </source>
</evidence>
<dbReference type="InterPro" id="IPR036872">
    <property type="entry name" value="CH_dom_sf"/>
</dbReference>
<keyword evidence="5" id="KW-1185">Reference proteome</keyword>
<dbReference type="SMART" id="SM00150">
    <property type="entry name" value="SPEC"/>
    <property type="match status" value="9"/>
</dbReference>
<dbReference type="FunFam" id="1.10.418.10:FF:000032">
    <property type="entry name" value="utrophin isoform X1"/>
    <property type="match status" value="1"/>
</dbReference>
<evidence type="ECO:0000313" key="4">
    <source>
        <dbReference type="EMBL" id="KAK7085433.1"/>
    </source>
</evidence>
<dbReference type="Gene3D" id="1.10.418.10">
    <property type="entry name" value="Calponin-like domain"/>
    <property type="match status" value="2"/>
</dbReference>
<evidence type="ECO:0000256" key="1">
    <source>
        <dbReference type="ARBA" id="ARBA00022737"/>
    </source>
</evidence>
<organism evidence="4 5">
    <name type="scientific">Halocaridina rubra</name>
    <name type="common">Hawaiian red shrimp</name>
    <dbReference type="NCBI Taxonomy" id="373956"/>
    <lineage>
        <taxon>Eukaryota</taxon>
        <taxon>Metazoa</taxon>
        <taxon>Ecdysozoa</taxon>
        <taxon>Arthropoda</taxon>
        <taxon>Crustacea</taxon>
        <taxon>Multicrustacea</taxon>
        <taxon>Malacostraca</taxon>
        <taxon>Eumalacostraca</taxon>
        <taxon>Eucarida</taxon>
        <taxon>Decapoda</taxon>
        <taxon>Pleocyemata</taxon>
        <taxon>Caridea</taxon>
        <taxon>Atyoidea</taxon>
        <taxon>Atyidae</taxon>
        <taxon>Halocaridina</taxon>
    </lineage>
</organism>
<feature type="domain" description="Calponin-homology (CH)" evidence="3">
    <location>
        <begin position="1"/>
        <end position="57"/>
    </location>
</feature>
<dbReference type="Gene3D" id="1.20.58.60">
    <property type="match status" value="6"/>
</dbReference>
<dbReference type="InterPro" id="IPR001715">
    <property type="entry name" value="CH_dom"/>
</dbReference>
<dbReference type="EMBL" id="JAXCGZ010000966">
    <property type="protein sequence ID" value="KAK7085433.1"/>
    <property type="molecule type" value="Genomic_DNA"/>
</dbReference>
<name>A0AAN9AE55_HALRR</name>
<dbReference type="InterPro" id="IPR018159">
    <property type="entry name" value="Spectrin/alpha-actinin"/>
</dbReference>